<organism evidence="2 4">
    <name type="scientific">Didymodactylos carnosus</name>
    <dbReference type="NCBI Taxonomy" id="1234261"/>
    <lineage>
        <taxon>Eukaryota</taxon>
        <taxon>Metazoa</taxon>
        <taxon>Spiralia</taxon>
        <taxon>Gnathifera</taxon>
        <taxon>Rotifera</taxon>
        <taxon>Eurotatoria</taxon>
        <taxon>Bdelloidea</taxon>
        <taxon>Philodinida</taxon>
        <taxon>Philodinidae</taxon>
        <taxon>Didymodactylos</taxon>
    </lineage>
</organism>
<proteinExistence type="predicted"/>
<feature type="compositionally biased region" description="Polar residues" evidence="1">
    <location>
        <begin position="94"/>
        <end position="109"/>
    </location>
</feature>
<dbReference type="AlphaFoldDB" id="A0A815W0A0"/>
<feature type="compositionally biased region" description="Low complexity" evidence="1">
    <location>
        <begin position="258"/>
        <end position="307"/>
    </location>
</feature>
<sequence length="329" mass="37605">MSVLNRSYSSFRDPYLTNYFDNERRSRQYRKFGLVNEHYEVYPETIYEANIREAERREALASKEFEKRAQERLHKLHLEQHRLWNQRKNEQRLQRVQSTRNQTSNSTQPDIRLPDVSNWSRQDFIKHGFDYYPDQCHRPQTSLGNEWHRIRGQQVPHSVLNTIYNTNPYNVLSNMLSAKKPIPKPPLTVQPDGATPETRTSKSTAPQPLIPTSSHSSSPPPDKKDNSRKSSPVLPDKKDESRRSSGVTLDKRKDRKPSASSSSSRQTSTQEPLVTTDTTVLTALVISGRTASTSSSPLPPTLASLPPIRSATPVDANIMPLFKNSTPFR</sequence>
<accession>A0A815W0A0</accession>
<dbReference type="EMBL" id="CAJNOQ010025409">
    <property type="protein sequence ID" value="CAF1536963.1"/>
    <property type="molecule type" value="Genomic_DNA"/>
</dbReference>
<reference evidence="2" key="1">
    <citation type="submission" date="2021-02" db="EMBL/GenBank/DDBJ databases">
        <authorList>
            <person name="Nowell W R."/>
        </authorList>
    </citation>
    <scope>NUCLEOTIDE SEQUENCE</scope>
</reference>
<feature type="compositionally biased region" description="Polar residues" evidence="1">
    <location>
        <begin position="197"/>
        <end position="206"/>
    </location>
</feature>
<name>A0A815W0A0_9BILA</name>
<protein>
    <submittedName>
        <fullName evidence="2">Uncharacterized protein</fullName>
    </submittedName>
</protein>
<comment type="caution">
    <text evidence="2">The sequence shown here is derived from an EMBL/GenBank/DDBJ whole genome shotgun (WGS) entry which is preliminary data.</text>
</comment>
<gene>
    <name evidence="2" type="ORF">GPM918_LOCUS38394</name>
    <name evidence="3" type="ORF">SRO942_LOCUS39218</name>
</gene>
<feature type="region of interest" description="Disordered" evidence="1">
    <location>
        <begin position="90"/>
        <end position="114"/>
    </location>
</feature>
<evidence type="ECO:0000313" key="4">
    <source>
        <dbReference type="Proteomes" id="UP000663829"/>
    </source>
</evidence>
<evidence type="ECO:0000313" key="2">
    <source>
        <dbReference type="EMBL" id="CAF1536963.1"/>
    </source>
</evidence>
<feature type="region of interest" description="Disordered" evidence="1">
    <location>
        <begin position="181"/>
        <end position="309"/>
    </location>
</feature>
<dbReference type="Proteomes" id="UP000681722">
    <property type="component" value="Unassembled WGS sequence"/>
</dbReference>
<keyword evidence="4" id="KW-1185">Reference proteome</keyword>
<dbReference type="EMBL" id="CAJOBC010091022">
    <property type="protein sequence ID" value="CAF4396898.1"/>
    <property type="molecule type" value="Genomic_DNA"/>
</dbReference>
<evidence type="ECO:0000256" key="1">
    <source>
        <dbReference type="SAM" id="MobiDB-lite"/>
    </source>
</evidence>
<dbReference type="OrthoDB" id="10357682at2759"/>
<evidence type="ECO:0000313" key="3">
    <source>
        <dbReference type="EMBL" id="CAF4396898.1"/>
    </source>
</evidence>
<dbReference type="Proteomes" id="UP000663829">
    <property type="component" value="Unassembled WGS sequence"/>
</dbReference>